<keyword evidence="3" id="KW-1185">Reference proteome</keyword>
<keyword evidence="2" id="KW-0808">Transferase</keyword>
<dbReference type="Proteomes" id="UP000286848">
    <property type="component" value="Unassembled WGS sequence"/>
</dbReference>
<accession>A0A401IS16</accession>
<reference evidence="2 3" key="1">
    <citation type="journal article" date="2019" name="Int. J. Syst. Evol. Microbiol.">
        <title>Lactobacillus salitolerans sp. nov., a novel lactic acid bacterium isolated from spent mushroom substrates.</title>
        <authorList>
            <person name="Tohno M."/>
            <person name="Tanizawa Y."/>
            <person name="Kojima Y."/>
            <person name="Sakamoto M."/>
            <person name="Nakamura Y."/>
            <person name="Ohkuma M."/>
            <person name="Kobayashi H."/>
        </authorList>
    </citation>
    <scope>NUCLEOTIDE SEQUENCE [LARGE SCALE GENOMIC DNA]</scope>
    <source>
        <strain evidence="2 3">YK43</strain>
    </source>
</reference>
<evidence type="ECO:0000313" key="2">
    <source>
        <dbReference type="EMBL" id="GBG94330.1"/>
    </source>
</evidence>
<sequence>MLTFKKSHDLDSQVYADAVRIRTEVFVTEQHVSQDEELQGELGPLYFVGYLGAKPVVTARVLKEAAQTWHVQRVAVIKSCRGQQVGAQILAEIERTGKKYGISRLTLGAQDQAQKFYLKQGFTVEGAGFLDAGIPHHTMNKHIGSAGNQTD</sequence>
<dbReference type="OrthoDB" id="9796171at2"/>
<dbReference type="InterPro" id="IPR000182">
    <property type="entry name" value="GNAT_dom"/>
</dbReference>
<dbReference type="CDD" id="cd04301">
    <property type="entry name" value="NAT_SF"/>
    <property type="match status" value="1"/>
</dbReference>
<protein>
    <submittedName>
        <fullName evidence="2">GNAT family acetyltransferase</fullName>
    </submittedName>
</protein>
<gene>
    <name evidence="2" type="ORF">LFYK43_07890</name>
</gene>
<comment type="caution">
    <text evidence="2">The sequence shown here is derived from an EMBL/GenBank/DDBJ whole genome shotgun (WGS) entry which is preliminary data.</text>
</comment>
<dbReference type="PROSITE" id="PS51186">
    <property type="entry name" value="GNAT"/>
    <property type="match status" value="1"/>
</dbReference>
<dbReference type="PANTHER" id="PTHR13355:SF11">
    <property type="entry name" value="GLUCOSAMINE 6-PHOSPHATE N-ACETYLTRANSFERASE"/>
    <property type="match status" value="1"/>
</dbReference>
<dbReference type="Gene3D" id="3.40.630.30">
    <property type="match status" value="1"/>
</dbReference>
<dbReference type="SUPFAM" id="SSF55729">
    <property type="entry name" value="Acyl-CoA N-acyltransferases (Nat)"/>
    <property type="match status" value="1"/>
</dbReference>
<dbReference type="Pfam" id="PF13673">
    <property type="entry name" value="Acetyltransf_10"/>
    <property type="match status" value="1"/>
</dbReference>
<organism evidence="2 3">
    <name type="scientific">Ligilactobacillus salitolerans</name>
    <dbReference type="NCBI Taxonomy" id="1808352"/>
    <lineage>
        <taxon>Bacteria</taxon>
        <taxon>Bacillati</taxon>
        <taxon>Bacillota</taxon>
        <taxon>Bacilli</taxon>
        <taxon>Lactobacillales</taxon>
        <taxon>Lactobacillaceae</taxon>
        <taxon>Ligilactobacillus</taxon>
    </lineage>
</organism>
<dbReference type="EMBL" id="BFFP01000009">
    <property type="protein sequence ID" value="GBG94330.1"/>
    <property type="molecule type" value="Genomic_DNA"/>
</dbReference>
<dbReference type="GO" id="GO:0004343">
    <property type="term" value="F:glucosamine 6-phosphate N-acetyltransferase activity"/>
    <property type="evidence" value="ECO:0007669"/>
    <property type="project" value="TreeGrafter"/>
</dbReference>
<dbReference type="InterPro" id="IPR039143">
    <property type="entry name" value="GNPNAT1-like"/>
</dbReference>
<name>A0A401IS16_9LACO</name>
<evidence type="ECO:0000259" key="1">
    <source>
        <dbReference type="PROSITE" id="PS51186"/>
    </source>
</evidence>
<dbReference type="InterPro" id="IPR016181">
    <property type="entry name" value="Acyl_CoA_acyltransferase"/>
</dbReference>
<dbReference type="AlphaFoldDB" id="A0A401IS16"/>
<proteinExistence type="predicted"/>
<feature type="domain" description="N-acetyltransferase" evidence="1">
    <location>
        <begin position="5"/>
        <end position="144"/>
    </location>
</feature>
<dbReference type="RefSeq" id="WP_124975637.1">
    <property type="nucleotide sequence ID" value="NZ_BFFP01000009.1"/>
</dbReference>
<evidence type="ECO:0000313" key="3">
    <source>
        <dbReference type="Proteomes" id="UP000286848"/>
    </source>
</evidence>
<dbReference type="PANTHER" id="PTHR13355">
    <property type="entry name" value="GLUCOSAMINE 6-PHOSPHATE N-ACETYLTRANSFERASE"/>
    <property type="match status" value="1"/>
</dbReference>